<sequence>MRTSLYVTPLVSKELAERKKPTKKRKTLAVLEKIWNLQDKLSNAIHSISRAHFLNFIKALIKSDKKKLFNDVDDDKQNGSMFIIICKMEGIVVKRVISSDNSCLFNAVGYVMDHDKTKAPELRQVMAATVSSDPTKYSKAFLGKPNTEYIVHGFLIRTSGEAPLSF</sequence>
<evidence type="ECO:0000256" key="3">
    <source>
        <dbReference type="RuleBase" id="RU367104"/>
    </source>
</evidence>
<organism evidence="4 5">
    <name type="scientific">Hibiscus syriacus</name>
    <name type="common">Rose of Sharon</name>
    <dbReference type="NCBI Taxonomy" id="106335"/>
    <lineage>
        <taxon>Eukaryota</taxon>
        <taxon>Viridiplantae</taxon>
        <taxon>Streptophyta</taxon>
        <taxon>Embryophyta</taxon>
        <taxon>Tracheophyta</taxon>
        <taxon>Spermatophyta</taxon>
        <taxon>Magnoliopsida</taxon>
        <taxon>eudicotyledons</taxon>
        <taxon>Gunneridae</taxon>
        <taxon>Pentapetalae</taxon>
        <taxon>rosids</taxon>
        <taxon>malvids</taxon>
        <taxon>Malvales</taxon>
        <taxon>Malvaceae</taxon>
        <taxon>Malvoideae</taxon>
        <taxon>Hibiscus</taxon>
    </lineage>
</organism>
<dbReference type="EC" id="3.4.19.12" evidence="3"/>
<keyword evidence="5" id="KW-1185">Reference proteome</keyword>
<dbReference type="GO" id="GO:0016579">
    <property type="term" value="P:protein deubiquitination"/>
    <property type="evidence" value="ECO:0007669"/>
    <property type="project" value="TreeGrafter"/>
</dbReference>
<dbReference type="GO" id="GO:0004843">
    <property type="term" value="F:cysteine-type deubiquitinase activity"/>
    <property type="evidence" value="ECO:0007669"/>
    <property type="project" value="UniProtKB-UniRule"/>
</dbReference>
<evidence type="ECO:0000313" key="4">
    <source>
        <dbReference type="EMBL" id="KAE8726325.1"/>
    </source>
</evidence>
<keyword evidence="2 3" id="KW-0378">Hydrolase</keyword>
<name>A0A6A3CAL9_HIBSY</name>
<gene>
    <name evidence="4" type="ORF">F3Y22_tig00007085pilonHSYRG00013</name>
</gene>
<dbReference type="GO" id="GO:0005634">
    <property type="term" value="C:nucleus"/>
    <property type="evidence" value="ECO:0007669"/>
    <property type="project" value="TreeGrafter"/>
</dbReference>
<dbReference type="Gene3D" id="3.90.70.80">
    <property type="match status" value="1"/>
</dbReference>
<keyword evidence="3" id="KW-0645">Protease</keyword>
<comment type="catalytic activity">
    <reaction evidence="1 3">
        <text>Thiol-dependent hydrolysis of ester, thioester, amide, peptide and isopeptide bonds formed by the C-terminal Gly of ubiquitin (a 76-residue protein attached to proteins as an intracellular targeting signal).</text>
        <dbReference type="EC" id="3.4.19.12"/>
    </reaction>
</comment>
<evidence type="ECO:0000256" key="1">
    <source>
        <dbReference type="ARBA" id="ARBA00000707"/>
    </source>
</evidence>
<keyword evidence="3" id="KW-0788">Thiol protease</keyword>
<dbReference type="AlphaFoldDB" id="A0A6A3CAL9"/>
<keyword evidence="3" id="KW-0833">Ubl conjugation pathway</keyword>
<dbReference type="PANTHER" id="PTHR13312">
    <property type="entry name" value="HIV-INDUCED PROTEIN-7-LIKE PROTEASE"/>
    <property type="match status" value="1"/>
</dbReference>
<dbReference type="GO" id="GO:0030968">
    <property type="term" value="P:endoplasmic reticulum unfolded protein response"/>
    <property type="evidence" value="ECO:0007669"/>
    <property type="project" value="TreeGrafter"/>
</dbReference>
<comment type="caution">
    <text evidence="4">The sequence shown here is derived from an EMBL/GenBank/DDBJ whole genome shotgun (WGS) entry which is preliminary data.</text>
</comment>
<protein>
    <recommendedName>
        <fullName evidence="3">Ubiquitin thioesterase OTU</fullName>
        <ecNumber evidence="3">3.4.19.12</ecNumber>
    </recommendedName>
</protein>
<dbReference type="PANTHER" id="PTHR13312:SF0">
    <property type="entry name" value="UBIQUITIN THIOESTERASE OTU1"/>
    <property type="match status" value="1"/>
</dbReference>
<evidence type="ECO:0000313" key="5">
    <source>
        <dbReference type="Proteomes" id="UP000436088"/>
    </source>
</evidence>
<dbReference type="Proteomes" id="UP000436088">
    <property type="component" value="Unassembled WGS sequence"/>
</dbReference>
<keyword evidence="3" id="KW-0963">Cytoplasm</keyword>
<proteinExistence type="predicted"/>
<dbReference type="EMBL" id="VEPZ02000375">
    <property type="protein sequence ID" value="KAE8726325.1"/>
    <property type="molecule type" value="Genomic_DNA"/>
</dbReference>
<dbReference type="GO" id="GO:0036503">
    <property type="term" value="P:ERAD pathway"/>
    <property type="evidence" value="ECO:0007669"/>
    <property type="project" value="TreeGrafter"/>
</dbReference>
<comment type="function">
    <text evidence="3">Hydrolase that can remove conjugated ubiquitin from proteins and may therefore play an important regulatory role at the level of protein turnover by preventing degradation.</text>
</comment>
<evidence type="ECO:0000256" key="2">
    <source>
        <dbReference type="ARBA" id="ARBA00022801"/>
    </source>
</evidence>
<accession>A0A6A3CAL9</accession>
<comment type="subcellular location">
    <subcellularLocation>
        <location evidence="3">Cytoplasm</location>
    </subcellularLocation>
</comment>
<dbReference type="GO" id="GO:0005829">
    <property type="term" value="C:cytosol"/>
    <property type="evidence" value="ECO:0007669"/>
    <property type="project" value="TreeGrafter"/>
</dbReference>
<reference evidence="4" key="1">
    <citation type="submission" date="2019-09" db="EMBL/GenBank/DDBJ databases">
        <title>Draft genome information of white flower Hibiscus syriacus.</title>
        <authorList>
            <person name="Kim Y.-M."/>
        </authorList>
    </citation>
    <scope>NUCLEOTIDE SEQUENCE [LARGE SCALE GENOMIC DNA]</scope>
    <source>
        <strain evidence="4">YM2019G1</strain>
    </source>
</reference>